<evidence type="ECO:0000256" key="1">
    <source>
        <dbReference type="SAM" id="SignalP"/>
    </source>
</evidence>
<feature type="chain" id="PRO_5011686975" evidence="1">
    <location>
        <begin position="44"/>
        <end position="129"/>
    </location>
</feature>
<dbReference type="AlphaFoldDB" id="A0A1I1TUX4"/>
<reference evidence="3" key="1">
    <citation type="submission" date="2016-10" db="EMBL/GenBank/DDBJ databases">
        <authorList>
            <person name="Varghese N."/>
            <person name="Submissions S."/>
        </authorList>
    </citation>
    <scope>NUCLEOTIDE SEQUENCE [LARGE SCALE GENOMIC DNA]</scope>
    <source>
        <strain evidence="3">DSM 7481</strain>
    </source>
</reference>
<keyword evidence="1" id="KW-0732">Signal</keyword>
<organism evidence="2 3">
    <name type="scientific">Paracidovorax konjaci</name>
    <dbReference type="NCBI Taxonomy" id="32040"/>
    <lineage>
        <taxon>Bacteria</taxon>
        <taxon>Pseudomonadati</taxon>
        <taxon>Pseudomonadota</taxon>
        <taxon>Betaproteobacteria</taxon>
        <taxon>Burkholderiales</taxon>
        <taxon>Comamonadaceae</taxon>
        <taxon>Paracidovorax</taxon>
    </lineage>
</organism>
<proteinExistence type="predicted"/>
<dbReference type="Pfam" id="PF12836">
    <property type="entry name" value="HHH_3"/>
    <property type="match status" value="1"/>
</dbReference>
<dbReference type="STRING" id="32040.SAMN04489710_10457"/>
<protein>
    <submittedName>
        <fullName evidence="2">Competence protein ComEA</fullName>
    </submittedName>
</protein>
<keyword evidence="3" id="KW-1185">Reference proteome</keyword>
<dbReference type="EMBL" id="FOMQ01000004">
    <property type="protein sequence ID" value="SFD62175.1"/>
    <property type="molecule type" value="Genomic_DNA"/>
</dbReference>
<feature type="signal peptide" evidence="1">
    <location>
        <begin position="1"/>
        <end position="43"/>
    </location>
</feature>
<evidence type="ECO:0000313" key="2">
    <source>
        <dbReference type="EMBL" id="SFD62175.1"/>
    </source>
</evidence>
<gene>
    <name evidence="2" type="ORF">SAMN04489710_10457</name>
</gene>
<dbReference type="Proteomes" id="UP000199517">
    <property type="component" value="Unassembled WGS sequence"/>
</dbReference>
<evidence type="ECO:0000313" key="3">
    <source>
        <dbReference type="Proteomes" id="UP000199517"/>
    </source>
</evidence>
<sequence>MSRTPVRPASAGQRFRVGRVTGLGRTAAALALCAALWPAAAFATDVNTASVAELDGIRGIGPAMSRRILQERAQAPFTDWQDLIARVPGMGRQSAARLSQEGLTVGGAALAPLPAPLPKASRAGAGTGL</sequence>
<name>A0A1I1TUX4_9BURK</name>
<dbReference type="SUPFAM" id="SSF47781">
    <property type="entry name" value="RuvA domain 2-like"/>
    <property type="match status" value="1"/>
</dbReference>
<dbReference type="Gene3D" id="1.10.150.320">
    <property type="entry name" value="Photosystem II 12 kDa extrinsic protein"/>
    <property type="match status" value="1"/>
</dbReference>
<accession>A0A1I1TUX4</accession>
<dbReference type="InterPro" id="IPR010994">
    <property type="entry name" value="RuvA_2-like"/>
</dbReference>
<dbReference type="RefSeq" id="WP_353615070.1">
    <property type="nucleotide sequence ID" value="NZ_FOMQ01000004.1"/>
</dbReference>